<gene>
    <name evidence="1" type="ORF">METZ01_LOCUS396334</name>
</gene>
<dbReference type="EMBL" id="UINC01150438">
    <property type="protein sequence ID" value="SVD43480.1"/>
    <property type="molecule type" value="Genomic_DNA"/>
</dbReference>
<sequence length="241" mass="27989">MSNRLGRFQSQDEESYFEKRKNILKKQDAEFVADNPYLFATRQETGDTLARVELFQKICDIPGYIVECGSNTGNHLMLFALLSTVYEPYAINRKIISFDTFDGFRSINTEADGELSERDFSNADFDLLEKCVNIYDMNRHLSHMNKIRLIKGNAVETIPEWKHQNKEVVISLLYLDFDIYEPTVVALENLFELIPKGGIVAFDQFSYENFPGETLAFKEKLGLDYSLKKFSYHPFISYFVK</sequence>
<reference evidence="1" key="1">
    <citation type="submission" date="2018-05" db="EMBL/GenBank/DDBJ databases">
        <authorList>
            <person name="Lanie J.A."/>
            <person name="Ng W.-L."/>
            <person name="Kazmierczak K.M."/>
            <person name="Andrzejewski T.M."/>
            <person name="Davidsen T.M."/>
            <person name="Wayne K.J."/>
            <person name="Tettelin H."/>
            <person name="Glass J.I."/>
            <person name="Rusch D."/>
            <person name="Podicherti R."/>
            <person name="Tsui H.-C.T."/>
            <person name="Winkler M.E."/>
        </authorList>
    </citation>
    <scope>NUCLEOTIDE SEQUENCE</scope>
</reference>
<evidence type="ECO:0000313" key="1">
    <source>
        <dbReference type="EMBL" id="SVD43480.1"/>
    </source>
</evidence>
<dbReference type="Pfam" id="PF05711">
    <property type="entry name" value="TylF"/>
    <property type="match status" value="1"/>
</dbReference>
<dbReference type="InterPro" id="IPR008884">
    <property type="entry name" value="TylF_MeTrfase"/>
</dbReference>
<dbReference type="InterPro" id="IPR029063">
    <property type="entry name" value="SAM-dependent_MTases_sf"/>
</dbReference>
<name>A0A382VAL1_9ZZZZ</name>
<dbReference type="AlphaFoldDB" id="A0A382VAL1"/>
<dbReference type="PANTHER" id="PTHR40036">
    <property type="entry name" value="MACROCIN O-METHYLTRANSFERASE"/>
    <property type="match status" value="1"/>
</dbReference>
<organism evidence="1">
    <name type="scientific">marine metagenome</name>
    <dbReference type="NCBI Taxonomy" id="408172"/>
    <lineage>
        <taxon>unclassified sequences</taxon>
        <taxon>metagenomes</taxon>
        <taxon>ecological metagenomes</taxon>
    </lineage>
</organism>
<dbReference type="PANTHER" id="PTHR40036:SF1">
    <property type="entry name" value="MACROCIN O-METHYLTRANSFERASE"/>
    <property type="match status" value="1"/>
</dbReference>
<protein>
    <recommendedName>
        <fullName evidence="2">dTDP-6-deoxy-L-hexose 3-O-methyltransferase</fullName>
    </recommendedName>
</protein>
<accession>A0A382VAL1</accession>
<evidence type="ECO:0008006" key="2">
    <source>
        <dbReference type="Google" id="ProtNLM"/>
    </source>
</evidence>
<dbReference type="Gene3D" id="3.40.50.150">
    <property type="entry name" value="Vaccinia Virus protein VP39"/>
    <property type="match status" value="1"/>
</dbReference>
<dbReference type="SUPFAM" id="SSF53335">
    <property type="entry name" value="S-adenosyl-L-methionine-dependent methyltransferases"/>
    <property type="match status" value="1"/>
</dbReference>
<proteinExistence type="predicted"/>